<evidence type="ECO:0000256" key="6">
    <source>
        <dbReference type="ARBA" id="ARBA00022683"/>
    </source>
</evidence>
<dbReference type="GO" id="GO:0006355">
    <property type="term" value="P:regulation of DNA-templated transcription"/>
    <property type="evidence" value="ECO:0007669"/>
    <property type="project" value="InterPro"/>
</dbReference>
<dbReference type="KEGG" id="faf:OE104_14695"/>
<reference evidence="14" key="1">
    <citation type="submission" date="2022-09" db="EMBL/GenBank/DDBJ databases">
        <title>Complete Genomes of Fervidibacillus albus and Fervidibacillus halotolerans isolated from tidal flat sediments.</title>
        <authorList>
            <person name="Kwon K.K."/>
            <person name="Yang S.-H."/>
            <person name="Park M.J."/>
            <person name="Oh H.-M."/>
        </authorList>
    </citation>
    <scope>NUCLEOTIDE SEQUENCE</scope>
    <source>
        <strain evidence="14">MEBiC13591</strain>
    </source>
</reference>
<evidence type="ECO:0000259" key="12">
    <source>
        <dbReference type="PROSITE" id="PS51099"/>
    </source>
</evidence>
<dbReference type="PROSITE" id="PS51094">
    <property type="entry name" value="PTS_EIIA_TYPE_2"/>
    <property type="match status" value="1"/>
</dbReference>
<dbReference type="PROSITE" id="PS51099">
    <property type="entry name" value="PTS_EIIB_TYPE_2"/>
    <property type="match status" value="1"/>
</dbReference>
<sequence>MLDRNSLDLFHYLATVRPNAIEVVLKTRNISSRQFNYYLDKINYWLKGNKQPLITIEQNKLSIPSETIEFWNQNKDALFHKTYVFHSEERALLLLIYTFIRTEMLSHAHYQSLLNVSKNTITSDIKKANEISKDFRVQIHYSRERGFHLEGQEDDKRNLILKCISLFSSHPRKDEILNFIFFAHNLEDEYANYEKKMIQLAKQYQLTFIEGRMFEFIYLLQMIHIRQKEEKFIQIYSGTMEFLGKQKMYEAAKAIQKQLGGSLLPEEITYLTMLLLGITIGNVPSQSSTILTEVTKKMIQDFERYTCFQIEDKQKAFKSLFGHFQPAYYRMLYKIPITNPLLKEIKEEHHTIFQIVSEVMRPIGEMLNIEIPEEEIGFLALHFGALLEKESIIEERGYRAMIVCPNGISSSLMVETFLKNLFPMFTWVTSISKDTFSKIDPNEYDMVFSTIPLDTTKPVFIVKPIMNEVEKKHLQYTVYQFLSTKPNVYPTPEQIVKIVEKYAIVKDKKGLTEEISTLLYGQSEATHIRGNQPMLNELLTEDMIQFQPNVSDWKEAISLTAKPLLDKGCITQNYIDKMIENVEEIGPYIVIHPGIAIPHARPEFGVEKLGMSFLKLSEPTRILNEEKSEVQVLICLAAIDNNSHLKALSQLTKLLGNKDSLEQLFAAHSKADVLSLIKMYSE</sequence>
<dbReference type="InterPro" id="IPR036634">
    <property type="entry name" value="PRD_sf"/>
</dbReference>
<keyword evidence="6" id="KW-0598">Phosphotransferase system</keyword>
<dbReference type="SUPFAM" id="SSF63520">
    <property type="entry name" value="PTS-regulatory domain, PRD"/>
    <property type="match status" value="1"/>
</dbReference>
<dbReference type="Proteomes" id="UP001164718">
    <property type="component" value="Chromosome"/>
</dbReference>
<dbReference type="Gene3D" id="3.40.50.2300">
    <property type="match status" value="1"/>
</dbReference>
<dbReference type="InterPro" id="IPR002178">
    <property type="entry name" value="PTS_EIIA_type-2_dom"/>
</dbReference>
<comment type="subcellular location">
    <subcellularLocation>
        <location evidence="1">Cytoplasm</location>
    </subcellularLocation>
</comment>
<dbReference type="EMBL" id="CP106878">
    <property type="protein sequence ID" value="WAA09740.1"/>
    <property type="molecule type" value="Genomic_DNA"/>
</dbReference>
<evidence type="ECO:0000256" key="1">
    <source>
        <dbReference type="ARBA" id="ARBA00004496"/>
    </source>
</evidence>
<keyword evidence="7" id="KW-0418">Kinase</keyword>
<feature type="domain" description="PTS EIIA type-2" evidence="11">
    <location>
        <begin position="537"/>
        <end position="680"/>
    </location>
</feature>
<comment type="function">
    <text evidence="8">The phosphoenolpyruvate-dependent sugar phosphotransferase system (sugar PTS), a major carbohydrate active transport system, catalyzes the phosphorylation of incoming sugar substrates concomitantly with their translocation across the cell membrane. The enzyme II UlaABC PTS system is involved in ascorbate transport.</text>
</comment>
<gene>
    <name evidence="14" type="ORF">OE104_14695</name>
</gene>
<evidence type="ECO:0000256" key="5">
    <source>
        <dbReference type="ARBA" id="ARBA00022679"/>
    </source>
</evidence>
<dbReference type="PROSITE" id="PS51372">
    <property type="entry name" value="PRD_2"/>
    <property type="match status" value="1"/>
</dbReference>
<evidence type="ECO:0000256" key="10">
    <source>
        <dbReference type="ARBA" id="ARBA00042072"/>
    </source>
</evidence>
<dbReference type="InterPro" id="IPR016152">
    <property type="entry name" value="PTrfase/Anion_transptr"/>
</dbReference>
<dbReference type="SUPFAM" id="SSF52794">
    <property type="entry name" value="PTS system IIB component-like"/>
    <property type="match status" value="1"/>
</dbReference>
<evidence type="ECO:0000259" key="11">
    <source>
        <dbReference type="PROSITE" id="PS51094"/>
    </source>
</evidence>
<dbReference type="AlphaFoldDB" id="A0A9E8LUT5"/>
<keyword evidence="3" id="KW-0963">Cytoplasm</keyword>
<dbReference type="PANTHER" id="PTHR36203">
    <property type="entry name" value="ASCORBATE-SPECIFIC PTS SYSTEM EIIA COMPONENT"/>
    <property type="match status" value="1"/>
</dbReference>
<dbReference type="Pfam" id="PF00359">
    <property type="entry name" value="PTS_EIIA_2"/>
    <property type="match status" value="1"/>
</dbReference>
<evidence type="ECO:0000256" key="9">
    <source>
        <dbReference type="ARBA" id="ARBA00041175"/>
    </source>
</evidence>
<evidence type="ECO:0000256" key="7">
    <source>
        <dbReference type="ARBA" id="ARBA00022777"/>
    </source>
</evidence>
<dbReference type="Pfam" id="PF00874">
    <property type="entry name" value="PRD"/>
    <property type="match status" value="1"/>
</dbReference>
<evidence type="ECO:0000313" key="14">
    <source>
        <dbReference type="EMBL" id="WAA09740.1"/>
    </source>
</evidence>
<proteinExistence type="predicted"/>
<dbReference type="InterPro" id="IPR051351">
    <property type="entry name" value="Ascorbate-PTS_EIIA_comp"/>
</dbReference>
<feature type="domain" description="PTS EIIB type-2" evidence="12">
    <location>
        <begin position="398"/>
        <end position="486"/>
    </location>
</feature>
<dbReference type="CDD" id="cd00211">
    <property type="entry name" value="PTS_IIA_fru"/>
    <property type="match status" value="1"/>
</dbReference>
<dbReference type="GO" id="GO:0016301">
    <property type="term" value="F:kinase activity"/>
    <property type="evidence" value="ECO:0007669"/>
    <property type="project" value="UniProtKB-KW"/>
</dbReference>
<keyword evidence="2" id="KW-0813">Transport</keyword>
<dbReference type="InterPro" id="IPR036095">
    <property type="entry name" value="PTS_EIIB-like_sf"/>
</dbReference>
<keyword evidence="5" id="KW-0808">Transferase</keyword>
<dbReference type="InterPro" id="IPR011608">
    <property type="entry name" value="PRD"/>
</dbReference>
<evidence type="ECO:0000313" key="15">
    <source>
        <dbReference type="Proteomes" id="UP001164718"/>
    </source>
</evidence>
<feature type="domain" description="PRD" evidence="13">
    <location>
        <begin position="286"/>
        <end position="393"/>
    </location>
</feature>
<dbReference type="RefSeq" id="WP_275417523.1">
    <property type="nucleotide sequence ID" value="NZ_CP106878.1"/>
</dbReference>
<dbReference type="InterPro" id="IPR013011">
    <property type="entry name" value="PTS_EIIB_2"/>
</dbReference>
<dbReference type="GO" id="GO:0005737">
    <property type="term" value="C:cytoplasm"/>
    <property type="evidence" value="ECO:0007669"/>
    <property type="project" value="UniProtKB-SubCell"/>
</dbReference>
<evidence type="ECO:0000256" key="8">
    <source>
        <dbReference type="ARBA" id="ARBA00037387"/>
    </source>
</evidence>
<protein>
    <recommendedName>
        <fullName evidence="9">Ascorbate-specific PTS system EIIA component</fullName>
    </recommendedName>
    <alternativeName>
        <fullName evidence="10">Ascorbate-specific phosphotransferase enzyme IIA component</fullName>
    </alternativeName>
</protein>
<dbReference type="PANTHER" id="PTHR36203:SF1">
    <property type="entry name" value="ASCORBATE-SPECIFIC PTS SYSTEM EIIA COMPONENT"/>
    <property type="match status" value="1"/>
</dbReference>
<dbReference type="CDD" id="cd05568">
    <property type="entry name" value="PTS_IIB_bgl_like"/>
    <property type="match status" value="1"/>
</dbReference>
<dbReference type="Gene3D" id="3.40.930.10">
    <property type="entry name" value="Mannitol-specific EII, Chain A"/>
    <property type="match status" value="1"/>
</dbReference>
<keyword evidence="15" id="KW-1185">Reference proteome</keyword>
<evidence type="ECO:0000256" key="3">
    <source>
        <dbReference type="ARBA" id="ARBA00022490"/>
    </source>
</evidence>
<keyword evidence="4" id="KW-0597">Phosphoprotein</keyword>
<name>A0A9E8LUT5_9BACI</name>
<dbReference type="SUPFAM" id="SSF55804">
    <property type="entry name" value="Phoshotransferase/anion transport protein"/>
    <property type="match status" value="1"/>
</dbReference>
<dbReference type="Gene3D" id="1.10.1790.10">
    <property type="entry name" value="PRD domain"/>
    <property type="match status" value="1"/>
</dbReference>
<evidence type="ECO:0000259" key="13">
    <source>
        <dbReference type="PROSITE" id="PS51372"/>
    </source>
</evidence>
<evidence type="ECO:0000256" key="2">
    <source>
        <dbReference type="ARBA" id="ARBA00022448"/>
    </source>
</evidence>
<organism evidence="14 15">
    <name type="scientific">Fervidibacillus albus</name>
    <dbReference type="NCBI Taxonomy" id="2980026"/>
    <lineage>
        <taxon>Bacteria</taxon>
        <taxon>Bacillati</taxon>
        <taxon>Bacillota</taxon>
        <taxon>Bacilli</taxon>
        <taxon>Bacillales</taxon>
        <taxon>Bacillaceae</taxon>
        <taxon>Fervidibacillus</taxon>
    </lineage>
</organism>
<dbReference type="GO" id="GO:0008982">
    <property type="term" value="F:protein-N(PI)-phosphohistidine-sugar phosphotransferase activity"/>
    <property type="evidence" value="ECO:0007669"/>
    <property type="project" value="InterPro"/>
</dbReference>
<evidence type="ECO:0000256" key="4">
    <source>
        <dbReference type="ARBA" id="ARBA00022553"/>
    </source>
</evidence>
<accession>A0A9E8LUT5</accession>
<dbReference type="GO" id="GO:0009401">
    <property type="term" value="P:phosphoenolpyruvate-dependent sugar phosphotransferase system"/>
    <property type="evidence" value="ECO:0007669"/>
    <property type="project" value="UniProtKB-KW"/>
</dbReference>